<name>A0AAN8HZF2_CHAGU</name>
<accession>A0AAN8HZF2</accession>
<comment type="caution">
    <text evidence="1">The sequence shown here is derived from an EMBL/GenBank/DDBJ whole genome shotgun (WGS) entry which is preliminary data.</text>
</comment>
<protein>
    <submittedName>
        <fullName evidence="1">Uncharacterized protein</fullName>
    </submittedName>
</protein>
<evidence type="ECO:0000313" key="2">
    <source>
        <dbReference type="Proteomes" id="UP001331515"/>
    </source>
</evidence>
<dbReference type="EMBL" id="JAURVH010001514">
    <property type="protein sequence ID" value="KAK5934041.1"/>
    <property type="molecule type" value="Genomic_DNA"/>
</dbReference>
<proteinExistence type="predicted"/>
<keyword evidence="2" id="KW-1185">Reference proteome</keyword>
<organism evidence="1 2">
    <name type="scientific">Champsocephalus gunnari</name>
    <name type="common">Mackerel icefish</name>
    <dbReference type="NCBI Taxonomy" id="52237"/>
    <lineage>
        <taxon>Eukaryota</taxon>
        <taxon>Metazoa</taxon>
        <taxon>Chordata</taxon>
        <taxon>Craniata</taxon>
        <taxon>Vertebrata</taxon>
        <taxon>Euteleostomi</taxon>
        <taxon>Actinopterygii</taxon>
        <taxon>Neopterygii</taxon>
        <taxon>Teleostei</taxon>
        <taxon>Neoteleostei</taxon>
        <taxon>Acanthomorphata</taxon>
        <taxon>Eupercaria</taxon>
        <taxon>Perciformes</taxon>
        <taxon>Notothenioidei</taxon>
        <taxon>Channichthyidae</taxon>
        <taxon>Champsocephalus</taxon>
    </lineage>
</organism>
<gene>
    <name evidence="1" type="ORF">CgunFtcFv8_014469</name>
</gene>
<sequence length="240" mass="27378">MSYPGVPAIRFIDLDLITNQCVEILCAETPNVRGHRIIEIRAQDTLSQIGPLVLERIGCVLGAYLDSYPAESGEIASTDIQPRSQGLSYESASNLLFEITADPLRTPVRHTLPRDSDNQADWNIFNAIHQNQQHEQQRQQHISETVLLQIPPELQADFDVYSVFLDNYELQSVPDTLLTSQTDSPRNQAADELSAQTHRDIQSDILLLTDPLLTRYHTDQTSHYREEPHCCYCELFWTHH</sequence>
<reference evidence="1 2" key="1">
    <citation type="journal article" date="2023" name="Mol. Biol. Evol.">
        <title>Genomics of Secondarily Temperate Adaptation in the Only Non-Antarctic Icefish.</title>
        <authorList>
            <person name="Rivera-Colon A.G."/>
            <person name="Rayamajhi N."/>
            <person name="Minhas B.F."/>
            <person name="Madrigal G."/>
            <person name="Bilyk K.T."/>
            <person name="Yoon V."/>
            <person name="Hune M."/>
            <person name="Gregory S."/>
            <person name="Cheng C.H.C."/>
            <person name="Catchen J.M."/>
        </authorList>
    </citation>
    <scope>NUCLEOTIDE SEQUENCE [LARGE SCALE GENOMIC DNA]</scope>
    <source>
        <tissue evidence="1">White muscle</tissue>
    </source>
</reference>
<evidence type="ECO:0000313" key="1">
    <source>
        <dbReference type="EMBL" id="KAK5934041.1"/>
    </source>
</evidence>
<dbReference type="AlphaFoldDB" id="A0AAN8HZF2"/>
<dbReference type="Proteomes" id="UP001331515">
    <property type="component" value="Unassembled WGS sequence"/>
</dbReference>